<comment type="caution">
    <text evidence="2">The sequence shown here is derived from an EMBL/GenBank/DDBJ whole genome shotgun (WGS) entry which is preliminary data.</text>
</comment>
<feature type="transmembrane region" description="Helical" evidence="1">
    <location>
        <begin position="17"/>
        <end position="36"/>
    </location>
</feature>
<name>A0ABP8DX18_9MICO</name>
<dbReference type="Pfam" id="PF07077">
    <property type="entry name" value="DUF1345"/>
    <property type="match status" value="1"/>
</dbReference>
<feature type="transmembrane region" description="Helical" evidence="1">
    <location>
        <begin position="114"/>
        <end position="136"/>
    </location>
</feature>
<keyword evidence="3" id="KW-1185">Reference proteome</keyword>
<keyword evidence="1" id="KW-1133">Transmembrane helix</keyword>
<feature type="transmembrane region" description="Helical" evidence="1">
    <location>
        <begin position="194"/>
        <end position="215"/>
    </location>
</feature>
<keyword evidence="1" id="KW-0472">Membrane</keyword>
<protein>
    <submittedName>
        <fullName evidence="2">DUF1345 domain-containing protein</fullName>
    </submittedName>
</protein>
<dbReference type="RefSeq" id="WP_344793128.1">
    <property type="nucleotide sequence ID" value="NZ_BAABAU010000001.1"/>
</dbReference>
<organism evidence="2 3">
    <name type="scientific">Frondihabitans peucedani</name>
    <dbReference type="NCBI Taxonomy" id="598626"/>
    <lineage>
        <taxon>Bacteria</taxon>
        <taxon>Bacillati</taxon>
        <taxon>Actinomycetota</taxon>
        <taxon>Actinomycetes</taxon>
        <taxon>Micrococcales</taxon>
        <taxon>Microbacteriaceae</taxon>
        <taxon>Frondihabitans</taxon>
    </lineage>
</organism>
<sequence length="217" mass="23327">MQPLSVDATRGASTTRVVVMFAVGIVVGVAAALLGLAGSSLVIGWIAACLVYLIWVYAIVFRFDGEQARQHARAEDPDRSVSQILLVLACVGSLGIVGFTVIEAGHASGARADALAILAVVSVVLSWFLIHTLFMLRYAVQYYAGEEGGIDFNQPEPPDYRDFAYLAFDLGMTYQVSDTTISNRTIRHLVTRHCLLSYLFGTVILATLINLVAGLGS</sequence>
<dbReference type="InterPro" id="IPR009781">
    <property type="entry name" value="DUF1345"/>
</dbReference>
<gene>
    <name evidence="2" type="ORF">GCM10022256_01470</name>
</gene>
<feature type="transmembrane region" description="Helical" evidence="1">
    <location>
        <begin position="84"/>
        <end position="102"/>
    </location>
</feature>
<dbReference type="Proteomes" id="UP001501594">
    <property type="component" value="Unassembled WGS sequence"/>
</dbReference>
<evidence type="ECO:0000313" key="3">
    <source>
        <dbReference type="Proteomes" id="UP001501594"/>
    </source>
</evidence>
<accession>A0ABP8DX18</accession>
<feature type="transmembrane region" description="Helical" evidence="1">
    <location>
        <begin position="42"/>
        <end position="63"/>
    </location>
</feature>
<evidence type="ECO:0000256" key="1">
    <source>
        <dbReference type="SAM" id="Phobius"/>
    </source>
</evidence>
<proteinExistence type="predicted"/>
<evidence type="ECO:0000313" key="2">
    <source>
        <dbReference type="EMBL" id="GAA4264535.1"/>
    </source>
</evidence>
<dbReference type="EMBL" id="BAABAU010000001">
    <property type="protein sequence ID" value="GAA4264535.1"/>
    <property type="molecule type" value="Genomic_DNA"/>
</dbReference>
<reference evidence="3" key="1">
    <citation type="journal article" date="2019" name="Int. J. Syst. Evol. Microbiol.">
        <title>The Global Catalogue of Microorganisms (GCM) 10K type strain sequencing project: providing services to taxonomists for standard genome sequencing and annotation.</title>
        <authorList>
            <consortium name="The Broad Institute Genomics Platform"/>
            <consortium name="The Broad Institute Genome Sequencing Center for Infectious Disease"/>
            <person name="Wu L."/>
            <person name="Ma J."/>
        </authorList>
    </citation>
    <scope>NUCLEOTIDE SEQUENCE [LARGE SCALE GENOMIC DNA]</scope>
    <source>
        <strain evidence="3">JCM 17442</strain>
    </source>
</reference>
<keyword evidence="1" id="KW-0812">Transmembrane</keyword>